<name>A0A9X1FND1_9FLAO</name>
<comment type="caution">
    <text evidence="1">The sequence shown here is derived from an EMBL/GenBank/DDBJ whole genome shotgun (WGS) entry which is preliminary data.</text>
</comment>
<sequence>MKNVFFVAILFLSFSACKEKVTEPTGPTQMEQVIAVHDELMPKMGTIGELIGKLEASMDSTNVDSMKVTAIQNLKGANQEMMTWMIDFGNAFDSEEVLDGKELNEEKRYVLGEFQNSVNDLKSSMESAIANAEKLLSN</sequence>
<evidence type="ECO:0000313" key="2">
    <source>
        <dbReference type="Proteomes" id="UP001138686"/>
    </source>
</evidence>
<dbReference type="AlphaFoldDB" id="A0A9X1FND1"/>
<accession>A0A9X1FND1</accession>
<evidence type="ECO:0008006" key="3">
    <source>
        <dbReference type="Google" id="ProtNLM"/>
    </source>
</evidence>
<reference evidence="1" key="1">
    <citation type="submission" date="2021-07" db="EMBL/GenBank/DDBJ databases">
        <title>Aureisphaera sp. CAU 1614 isolated from sea sediment.</title>
        <authorList>
            <person name="Kim W."/>
        </authorList>
    </citation>
    <scope>NUCLEOTIDE SEQUENCE</scope>
    <source>
        <strain evidence="1">CAU 1614</strain>
    </source>
</reference>
<evidence type="ECO:0000313" key="1">
    <source>
        <dbReference type="EMBL" id="MBW2936822.1"/>
    </source>
</evidence>
<protein>
    <recommendedName>
        <fullName evidence="3">Viral A-type inclusion protein</fullName>
    </recommendedName>
</protein>
<gene>
    <name evidence="1" type="ORF">KXJ69_01815</name>
</gene>
<dbReference type="EMBL" id="JAHWDP010000001">
    <property type="protein sequence ID" value="MBW2936822.1"/>
    <property type="molecule type" value="Genomic_DNA"/>
</dbReference>
<keyword evidence="2" id="KW-1185">Reference proteome</keyword>
<proteinExistence type="predicted"/>
<dbReference type="Proteomes" id="UP001138686">
    <property type="component" value="Unassembled WGS sequence"/>
</dbReference>
<dbReference type="RefSeq" id="WP_219050698.1">
    <property type="nucleotide sequence ID" value="NZ_JAHWDP010000001.1"/>
</dbReference>
<organism evidence="1 2">
    <name type="scientific">Halomarinibacterium sedimenti</name>
    <dbReference type="NCBI Taxonomy" id="2857106"/>
    <lineage>
        <taxon>Bacteria</taxon>
        <taxon>Pseudomonadati</taxon>
        <taxon>Bacteroidota</taxon>
        <taxon>Flavobacteriia</taxon>
        <taxon>Flavobacteriales</taxon>
        <taxon>Flavobacteriaceae</taxon>
        <taxon>Halomarinibacterium</taxon>
    </lineage>
</organism>
<dbReference type="PROSITE" id="PS51257">
    <property type="entry name" value="PROKAR_LIPOPROTEIN"/>
    <property type="match status" value="1"/>
</dbReference>